<dbReference type="InterPro" id="IPR008271">
    <property type="entry name" value="Ser/Thr_kinase_AS"/>
</dbReference>
<dbReference type="GO" id="GO:0004674">
    <property type="term" value="F:protein serine/threonine kinase activity"/>
    <property type="evidence" value="ECO:0007669"/>
    <property type="project" value="UniProtKB-KW"/>
</dbReference>
<dbReference type="PROSITE" id="PS50011">
    <property type="entry name" value="PROTEIN_KINASE_DOM"/>
    <property type="match status" value="1"/>
</dbReference>
<keyword evidence="4" id="KW-0547">Nucleotide-binding</keyword>
<name>A0ABR9N1Z7_9MICO</name>
<dbReference type="Proteomes" id="UP000625527">
    <property type="component" value="Unassembled WGS sequence"/>
</dbReference>
<feature type="compositionally biased region" description="Low complexity" evidence="7">
    <location>
        <begin position="317"/>
        <end position="338"/>
    </location>
</feature>
<dbReference type="SUPFAM" id="SSF56112">
    <property type="entry name" value="Protein kinase-like (PK-like)"/>
    <property type="match status" value="1"/>
</dbReference>
<evidence type="ECO:0000256" key="6">
    <source>
        <dbReference type="ARBA" id="ARBA00022840"/>
    </source>
</evidence>
<evidence type="ECO:0000256" key="2">
    <source>
        <dbReference type="ARBA" id="ARBA00022527"/>
    </source>
</evidence>
<organism evidence="10 11">
    <name type="scientific">Myceligenerans pegani</name>
    <dbReference type="NCBI Taxonomy" id="2776917"/>
    <lineage>
        <taxon>Bacteria</taxon>
        <taxon>Bacillati</taxon>
        <taxon>Actinomycetota</taxon>
        <taxon>Actinomycetes</taxon>
        <taxon>Micrococcales</taxon>
        <taxon>Promicromonosporaceae</taxon>
        <taxon>Myceligenerans</taxon>
    </lineage>
</organism>
<keyword evidence="6" id="KW-0067">ATP-binding</keyword>
<keyword evidence="5 10" id="KW-0418">Kinase</keyword>
<dbReference type="InterPro" id="IPR000719">
    <property type="entry name" value="Prot_kinase_dom"/>
</dbReference>
<proteinExistence type="predicted"/>
<evidence type="ECO:0000313" key="11">
    <source>
        <dbReference type="Proteomes" id="UP000625527"/>
    </source>
</evidence>
<sequence length="619" mass="65073">MESGQTIAGQFRLEERLGRGGQGEVWKAVELHLERHVALKLAPGPEPGAARGLLREARKLARVNHPNVVTVHRTVAEKDADGNVTRIWLVMEYVPGRTLADLGRLPVRDVARYGAQLAGGLASVHEAGVLHQDIKPSNVLVTDDGVAKLADFGVARDLHGLTTLSGDARLIGTPGYLSPEAAETADVNEASDVFSLGATLYHALEGTSPYGTGDERTLLHRTQTQPVHPLTRGGEIAPLVRRMLSTSPRGRPTLERIRGDLAAVAGEPRAGLGDAVRRGVTGRRRSVLLAAAAVAAVGALVFGLWRMLGPSSDTGIPPGAALTPAPSSPAQAAGQPGAVGDEATADPCALLDVDTLASFGEARLDTDRRELNRCDVSITEPSGAELFVELKMWRSSSRLDGAGEAEQHGVVGVVRAAPDPSGFCERDLLLPTGDHVVAVDATSEAEVNDLCAVADSAVETAVARLNAGEIPRRLFTPEPGALLSQNACHLGEDAAVDAFLDGRPLEDRVVGFAAWDCRWDNAAGEELRVLFQHHEPLGDHDGRRITLGGYDAYVGEDSWGRDTCIVSVVAAERPDADGGASTTADLVRVVIEGTGDKPLETLCNETTAAARAVAEALPG</sequence>
<dbReference type="PANTHER" id="PTHR43289">
    <property type="entry name" value="MITOGEN-ACTIVATED PROTEIN KINASE KINASE KINASE 20-RELATED"/>
    <property type="match status" value="1"/>
</dbReference>
<keyword evidence="11" id="KW-1185">Reference proteome</keyword>
<dbReference type="Gene3D" id="1.10.510.10">
    <property type="entry name" value="Transferase(Phosphotransferase) domain 1"/>
    <property type="match status" value="1"/>
</dbReference>
<keyword evidence="3" id="KW-0808">Transferase</keyword>
<evidence type="ECO:0000256" key="4">
    <source>
        <dbReference type="ARBA" id="ARBA00022741"/>
    </source>
</evidence>
<dbReference type="Gene3D" id="3.30.200.20">
    <property type="entry name" value="Phosphorylase Kinase, domain 1"/>
    <property type="match status" value="1"/>
</dbReference>
<dbReference type="Pfam" id="PF00069">
    <property type="entry name" value="Pkinase"/>
    <property type="match status" value="1"/>
</dbReference>
<keyword evidence="8" id="KW-1133">Transmembrane helix</keyword>
<dbReference type="RefSeq" id="WP_192864226.1">
    <property type="nucleotide sequence ID" value="NZ_JADAQT010000105.1"/>
</dbReference>
<evidence type="ECO:0000256" key="8">
    <source>
        <dbReference type="SAM" id="Phobius"/>
    </source>
</evidence>
<dbReference type="PANTHER" id="PTHR43289:SF6">
    <property type="entry name" value="SERINE_THREONINE-PROTEIN KINASE NEKL-3"/>
    <property type="match status" value="1"/>
</dbReference>
<evidence type="ECO:0000259" key="9">
    <source>
        <dbReference type="PROSITE" id="PS50011"/>
    </source>
</evidence>
<keyword evidence="2 10" id="KW-0723">Serine/threonine-protein kinase</keyword>
<comment type="caution">
    <text evidence="10">The sequence shown here is derived from an EMBL/GenBank/DDBJ whole genome shotgun (WGS) entry which is preliminary data.</text>
</comment>
<feature type="region of interest" description="Disordered" evidence="7">
    <location>
        <begin position="316"/>
        <end position="343"/>
    </location>
</feature>
<evidence type="ECO:0000256" key="1">
    <source>
        <dbReference type="ARBA" id="ARBA00012513"/>
    </source>
</evidence>
<evidence type="ECO:0000313" key="10">
    <source>
        <dbReference type="EMBL" id="MBE1877669.1"/>
    </source>
</evidence>
<dbReference type="EC" id="2.7.11.1" evidence="1"/>
<dbReference type="SMART" id="SM00220">
    <property type="entry name" value="S_TKc"/>
    <property type="match status" value="1"/>
</dbReference>
<feature type="domain" description="Protein kinase" evidence="9">
    <location>
        <begin position="11"/>
        <end position="270"/>
    </location>
</feature>
<reference evidence="10 11" key="1">
    <citation type="submission" date="2020-10" db="EMBL/GenBank/DDBJ databases">
        <title>Myceligenerans pegani sp. nov., an endophytic actinomycete isolated from Peganum harmala L. in Xinjiang, China.</title>
        <authorList>
            <person name="Xin L."/>
        </authorList>
    </citation>
    <scope>NUCLEOTIDE SEQUENCE [LARGE SCALE GENOMIC DNA]</scope>
    <source>
        <strain evidence="10 11">TRM65318</strain>
    </source>
</reference>
<evidence type="ECO:0000256" key="3">
    <source>
        <dbReference type="ARBA" id="ARBA00022679"/>
    </source>
</evidence>
<dbReference type="InterPro" id="IPR011009">
    <property type="entry name" value="Kinase-like_dom_sf"/>
</dbReference>
<keyword evidence="8" id="KW-0812">Transmembrane</keyword>
<dbReference type="EMBL" id="JADAQT010000105">
    <property type="protein sequence ID" value="MBE1877669.1"/>
    <property type="molecule type" value="Genomic_DNA"/>
</dbReference>
<evidence type="ECO:0000256" key="7">
    <source>
        <dbReference type="SAM" id="MobiDB-lite"/>
    </source>
</evidence>
<evidence type="ECO:0000256" key="5">
    <source>
        <dbReference type="ARBA" id="ARBA00022777"/>
    </source>
</evidence>
<gene>
    <name evidence="10" type="ORF">IHE71_18435</name>
</gene>
<dbReference type="PROSITE" id="PS00108">
    <property type="entry name" value="PROTEIN_KINASE_ST"/>
    <property type="match status" value="1"/>
</dbReference>
<dbReference type="CDD" id="cd14014">
    <property type="entry name" value="STKc_PknB_like"/>
    <property type="match status" value="1"/>
</dbReference>
<accession>A0ABR9N1Z7</accession>
<protein>
    <recommendedName>
        <fullName evidence="1">non-specific serine/threonine protein kinase</fullName>
        <ecNumber evidence="1">2.7.11.1</ecNumber>
    </recommendedName>
</protein>
<feature type="transmembrane region" description="Helical" evidence="8">
    <location>
        <begin position="287"/>
        <end position="308"/>
    </location>
</feature>
<keyword evidence="8" id="KW-0472">Membrane</keyword>